<dbReference type="Proteomes" id="UP000198964">
    <property type="component" value="Unassembled WGS sequence"/>
</dbReference>
<evidence type="ECO:0000313" key="1">
    <source>
        <dbReference type="EMBL" id="SFF30481.1"/>
    </source>
</evidence>
<evidence type="ECO:0000313" key="2">
    <source>
        <dbReference type="Proteomes" id="UP000198964"/>
    </source>
</evidence>
<dbReference type="RefSeq" id="WP_093919827.1">
    <property type="nucleotide sequence ID" value="NZ_FONW01000004.1"/>
</dbReference>
<name>A0A1I2HQ32_9BACT</name>
<proteinExistence type="predicted"/>
<sequence>MNRINLEIAKQYANENELTKIMGFILFTDNNPYVKKVLRDDDFWQALDEISGNEWAIFSIKPKQGKIEIPTSKGNFLQMMVPVWKEPKENLKLMQEFDLKDTSKLPMLLIVSQNEEGEILKCEFPIENSNLDSVYNSLKEGIEIVKSTIDEILPQFKKNDEVFINVQRSIEYKLIWKKIHKGLKFYSWINGLIP</sequence>
<dbReference type="STRING" id="655355.SAMN05216283_104142"/>
<keyword evidence="2" id="KW-1185">Reference proteome</keyword>
<reference evidence="1 2" key="1">
    <citation type="submission" date="2016-10" db="EMBL/GenBank/DDBJ databases">
        <authorList>
            <person name="de Groot N.N."/>
        </authorList>
    </citation>
    <scope>NUCLEOTIDE SEQUENCE [LARGE SCALE GENOMIC DNA]</scope>
    <source>
        <strain evidence="1 2">CGMCC 1.9156</strain>
    </source>
</reference>
<dbReference type="EMBL" id="FONW01000004">
    <property type="protein sequence ID" value="SFF30481.1"/>
    <property type="molecule type" value="Genomic_DNA"/>
</dbReference>
<organism evidence="1 2">
    <name type="scientific">Sunxiuqinia elliptica</name>
    <dbReference type="NCBI Taxonomy" id="655355"/>
    <lineage>
        <taxon>Bacteria</taxon>
        <taxon>Pseudomonadati</taxon>
        <taxon>Bacteroidota</taxon>
        <taxon>Bacteroidia</taxon>
        <taxon>Marinilabiliales</taxon>
        <taxon>Prolixibacteraceae</taxon>
        <taxon>Sunxiuqinia</taxon>
    </lineage>
</organism>
<accession>A0A1I2HQ32</accession>
<protein>
    <submittedName>
        <fullName evidence="1">Uncharacterized protein</fullName>
    </submittedName>
</protein>
<gene>
    <name evidence="1" type="ORF">SAMN05216283_104142</name>
</gene>
<dbReference type="AlphaFoldDB" id="A0A1I2HQ32"/>